<proteinExistence type="predicted"/>
<comment type="caution">
    <text evidence="3">The sequence shown here is derived from an EMBL/GenBank/DDBJ whole genome shotgun (WGS) entry which is preliminary data.</text>
</comment>
<evidence type="ECO:0000259" key="2">
    <source>
        <dbReference type="PROSITE" id="PS51724"/>
    </source>
</evidence>
<dbReference type="InterPro" id="IPR007730">
    <property type="entry name" value="SPOR-like_dom"/>
</dbReference>
<protein>
    <recommendedName>
        <fullName evidence="2">SPOR domain-containing protein</fullName>
    </recommendedName>
</protein>
<dbReference type="PROSITE" id="PS51724">
    <property type="entry name" value="SPOR"/>
    <property type="match status" value="1"/>
</dbReference>
<dbReference type="SUPFAM" id="SSF110997">
    <property type="entry name" value="Sporulation related repeat"/>
    <property type="match status" value="1"/>
</dbReference>
<reference evidence="3 4" key="1">
    <citation type="journal article" date="2014" name="Antonie Van Leeuwenhoek">
        <title>Fictibacillus enclensis sp. nov., isolated from marine sediment.</title>
        <authorList>
            <person name="Dastager S.G."/>
            <person name="Mawlankar R."/>
            <person name="Srinivasan K."/>
            <person name="Tang S.K."/>
            <person name="Lee J.C."/>
            <person name="Ramana V.V."/>
            <person name="Shouche Y.S."/>
        </authorList>
    </citation>
    <scope>NUCLEOTIDE SEQUENCE [LARGE SCALE GENOMIC DNA]</scope>
    <source>
        <strain evidence="3 4">NIO-1003</strain>
    </source>
</reference>
<dbReference type="EMBL" id="LNQN01000005">
    <property type="protein sequence ID" value="KSU81749.1"/>
    <property type="molecule type" value="Genomic_DNA"/>
</dbReference>
<name>A0A0V8J3M7_9BACL</name>
<feature type="signal peptide" evidence="1">
    <location>
        <begin position="1"/>
        <end position="30"/>
    </location>
</feature>
<dbReference type="OrthoDB" id="9809781at2"/>
<accession>A0A0V8J3M7</accession>
<dbReference type="InterPro" id="IPR036680">
    <property type="entry name" value="SPOR-like_sf"/>
</dbReference>
<dbReference type="Gene3D" id="3.30.70.1070">
    <property type="entry name" value="Sporulation related repeat"/>
    <property type="match status" value="1"/>
</dbReference>
<sequence>MKRFAKNRMGRVAMFISVMGILLPAPLANAQEEPFTTPKTKEVQKLEKGLTYTKSVYGKVSGPSGYMIDAAFTEDQSEAGQLSKELTEKGYKATVKTLADRAQDDPEHGKPLGYLVRTGPFQKESAAKSEQKKLVSEGYSKSKVVYIPEDGEESTGPWAVRILEINTRQWNGSLKPVLAQGVVPGKEKLSDMAKTTHAVAGVNGGYFVMGPQDGTEGDLAGVSVINGDLISEAVKGRTSLVLNRQKQASIASVKTKLTIKGNHATRATLDGLNRVPGLIRGCGGIGDTETVLPRHDFTCTDPDELIQYTSAFGNRTPEGPGTDVVLDRNGRVLDVRFSRGTSIPFGGSVIAGTGDSADWLKEHAVAGKKLSVKKTVTADNKTLPSSAKYGVVNGGPRLLKHGKVYINATKEGFHQPVDPEFYYRFGERRNPRTIAGIKPNGTLLLVTVDGKNPGYSIGMTFEEEARLMKALGAMEAVNLDGGGSTTMNVNGELVNDPSDAAGERPIGDGLLLLPSTNQ</sequence>
<dbReference type="PANTHER" id="PTHR40446">
    <property type="entry name" value="N-ACETYLGLUCOSAMINE-1-PHOSPHODIESTER ALPHA-N-ACETYLGLUCOSAMINIDASE"/>
    <property type="match status" value="1"/>
</dbReference>
<organism evidence="3 4">
    <name type="scientific">Fictibacillus enclensis</name>
    <dbReference type="NCBI Taxonomy" id="1017270"/>
    <lineage>
        <taxon>Bacteria</taxon>
        <taxon>Bacillati</taxon>
        <taxon>Bacillota</taxon>
        <taxon>Bacilli</taxon>
        <taxon>Bacillales</taxon>
        <taxon>Fictibacillaceae</taxon>
        <taxon>Fictibacillus</taxon>
    </lineage>
</organism>
<dbReference type="AlphaFoldDB" id="A0A0V8J3M7"/>
<evidence type="ECO:0000313" key="4">
    <source>
        <dbReference type="Proteomes" id="UP000054099"/>
    </source>
</evidence>
<keyword evidence="1" id="KW-0732">Signal</keyword>
<evidence type="ECO:0000256" key="1">
    <source>
        <dbReference type="SAM" id="SignalP"/>
    </source>
</evidence>
<feature type="chain" id="PRO_5006893725" description="SPOR domain-containing protein" evidence="1">
    <location>
        <begin position="31"/>
        <end position="518"/>
    </location>
</feature>
<dbReference type="GO" id="GO:0042834">
    <property type="term" value="F:peptidoglycan binding"/>
    <property type="evidence" value="ECO:0007669"/>
    <property type="project" value="InterPro"/>
</dbReference>
<evidence type="ECO:0000313" key="3">
    <source>
        <dbReference type="EMBL" id="KSU81749.1"/>
    </source>
</evidence>
<dbReference type="Pfam" id="PF05036">
    <property type="entry name" value="SPOR"/>
    <property type="match status" value="1"/>
</dbReference>
<dbReference type="InterPro" id="IPR018711">
    <property type="entry name" value="NAGPA"/>
</dbReference>
<dbReference type="RefSeq" id="WP_061973274.1">
    <property type="nucleotide sequence ID" value="NZ_FMAV01000003.1"/>
</dbReference>
<dbReference type="Pfam" id="PF09992">
    <property type="entry name" value="NAGPA"/>
    <property type="match status" value="1"/>
</dbReference>
<keyword evidence="4" id="KW-1185">Reference proteome</keyword>
<dbReference type="Proteomes" id="UP000054099">
    <property type="component" value="Unassembled WGS sequence"/>
</dbReference>
<feature type="domain" description="SPOR" evidence="2">
    <location>
        <begin position="60"/>
        <end position="147"/>
    </location>
</feature>
<dbReference type="PANTHER" id="PTHR40446:SF2">
    <property type="entry name" value="N-ACETYLGLUCOSAMINE-1-PHOSPHODIESTER ALPHA-N-ACETYLGLUCOSAMINIDASE"/>
    <property type="match status" value="1"/>
</dbReference>
<gene>
    <name evidence="3" type="ORF">AS030_15785</name>
</gene>